<organism evidence="3 4">
    <name type="scientific">Devosia epidermidihirudinis</name>
    <dbReference type="NCBI Taxonomy" id="1293439"/>
    <lineage>
        <taxon>Bacteria</taxon>
        <taxon>Pseudomonadati</taxon>
        <taxon>Pseudomonadota</taxon>
        <taxon>Alphaproteobacteria</taxon>
        <taxon>Hyphomicrobiales</taxon>
        <taxon>Devosiaceae</taxon>
        <taxon>Devosia</taxon>
    </lineage>
</organism>
<keyword evidence="4" id="KW-1185">Reference proteome</keyword>
<keyword evidence="1" id="KW-0472">Membrane</keyword>
<keyword evidence="1" id="KW-0812">Transmembrane</keyword>
<dbReference type="RefSeq" id="WP_046139160.1">
    <property type="nucleotide sequence ID" value="NZ_LANJ01000016.1"/>
</dbReference>
<name>A0A0F5QAR8_9HYPH</name>
<dbReference type="Pfam" id="PF07331">
    <property type="entry name" value="TctB"/>
    <property type="match status" value="1"/>
</dbReference>
<feature type="transmembrane region" description="Helical" evidence="1">
    <location>
        <begin position="123"/>
        <end position="140"/>
    </location>
</feature>
<dbReference type="Proteomes" id="UP000033411">
    <property type="component" value="Unassembled WGS sequence"/>
</dbReference>
<sequence>MKVSDLIMGPLIAALGVTVLVASSMQPKPVFGSAYGGGFFPSILGVVLVVTGLILTATGWRQRAATPLLVMGNWVESPRHVANTAIVLGALLFYILTSGTLGFMISAGIAVLAMLLQFTRKPLLSVLVAIATVIAAKLAFQDVLLVPLPWGILEPFAGVLTWRL</sequence>
<accession>A0A0F5QAR8</accession>
<feature type="transmembrane region" description="Helical" evidence="1">
    <location>
        <begin position="37"/>
        <end position="60"/>
    </location>
</feature>
<protein>
    <recommendedName>
        <fullName evidence="2">DUF1468 domain-containing protein</fullName>
    </recommendedName>
</protein>
<evidence type="ECO:0000256" key="1">
    <source>
        <dbReference type="SAM" id="Phobius"/>
    </source>
</evidence>
<feature type="transmembrane region" description="Helical" evidence="1">
    <location>
        <begin position="6"/>
        <end position="25"/>
    </location>
</feature>
<keyword evidence="1" id="KW-1133">Transmembrane helix</keyword>
<dbReference type="OrthoDB" id="6174504at2"/>
<proteinExistence type="predicted"/>
<evidence type="ECO:0000313" key="4">
    <source>
        <dbReference type="Proteomes" id="UP000033411"/>
    </source>
</evidence>
<dbReference type="AlphaFoldDB" id="A0A0F5QAR8"/>
<dbReference type="InterPro" id="IPR009936">
    <property type="entry name" value="DUF1468"/>
</dbReference>
<evidence type="ECO:0000259" key="2">
    <source>
        <dbReference type="Pfam" id="PF07331"/>
    </source>
</evidence>
<dbReference type="STRING" id="1293439.WH87_10730"/>
<reference evidence="3 4" key="1">
    <citation type="submission" date="2015-03" db="EMBL/GenBank/DDBJ databases">
        <authorList>
            <person name="Lepp D."/>
            <person name="Hassan Y.I."/>
            <person name="Li X.-Z."/>
            <person name="Zhou T."/>
        </authorList>
    </citation>
    <scope>NUCLEOTIDE SEQUENCE [LARGE SCALE GENOMIC DNA]</scope>
    <source>
        <strain evidence="3 4">E84</strain>
    </source>
</reference>
<evidence type="ECO:0000313" key="3">
    <source>
        <dbReference type="EMBL" id="KKC38082.1"/>
    </source>
</evidence>
<dbReference type="EMBL" id="LANJ01000016">
    <property type="protein sequence ID" value="KKC38082.1"/>
    <property type="molecule type" value="Genomic_DNA"/>
</dbReference>
<gene>
    <name evidence="3" type="ORF">WH87_10730</name>
</gene>
<comment type="caution">
    <text evidence="3">The sequence shown here is derived from an EMBL/GenBank/DDBJ whole genome shotgun (WGS) entry which is preliminary data.</text>
</comment>
<dbReference type="PATRIC" id="fig|1293439.3.peg.1734"/>
<feature type="domain" description="DUF1468" evidence="2">
    <location>
        <begin position="7"/>
        <end position="149"/>
    </location>
</feature>
<feature type="transmembrane region" description="Helical" evidence="1">
    <location>
        <begin position="85"/>
        <end position="116"/>
    </location>
</feature>